<feature type="compositionally biased region" description="Polar residues" evidence="1">
    <location>
        <begin position="101"/>
        <end position="111"/>
    </location>
</feature>
<feature type="compositionally biased region" description="Polar residues" evidence="1">
    <location>
        <begin position="1125"/>
        <end position="1135"/>
    </location>
</feature>
<feature type="compositionally biased region" description="Low complexity" evidence="1">
    <location>
        <begin position="407"/>
        <end position="422"/>
    </location>
</feature>
<feature type="compositionally biased region" description="Polar residues" evidence="1">
    <location>
        <begin position="361"/>
        <end position="388"/>
    </location>
</feature>
<feature type="compositionally biased region" description="Low complexity" evidence="1">
    <location>
        <begin position="718"/>
        <end position="734"/>
    </location>
</feature>
<feature type="region of interest" description="Disordered" evidence="1">
    <location>
        <begin position="1085"/>
        <end position="1139"/>
    </location>
</feature>
<sequence length="1159" mass="120110">MSSLGAKVKELFSSSDSQAAARGEVDPNTPGSFPVDDMRPKEDQDTTTTTGTTTTGHEHNKLHKANDPRGFSEGDDASRGHGYKDSGVGLTDSSVPHREVTSSNPNPSKPSETSESRETSKPLETSKPFETSERTIEPVSDRRLDDTTSQLTSDVTGGTGETSGKEHTPYWGDIPQGQGVYNTVTGHGSGEDTTRPEGLHSGAQDTTGSSQLGSGIQGQSSSQTTDPFFSQRDTQNPDNTLTGHGSVENTERIGGITQGQGVYNTVAGHGSAEDTERTGSGTQGQSQTTDPLSSQRDTRNPDGKTSGSHLTEGLGGAAALGAGAYGLNKSRQGNETAPYQGSNDAATAAARAAFINKGTEPHSSQQKPTLGSGTATNLPRQDQTSDPYDSQRAVHNPEEKNSGSRFAEGLTGATAGTAGVGAYEHHKHRKDDETTKPVEESQESKGRSFPLLHRDHKDKEVKEHKHEKEPKDKSGGLFHRSHKDEVKPESSRVDTEEDKHHRSKAAAALGAAGVGGATYGATRNRHDDDNAKEPTTLGRYKDSSASQGPGQHDEASFVNQPSGAGYGTSQGYTTQTGHSQDPLARDSTSQQQGTHGHRGAELGTAAAAAGLGAGALASHHNKDKNQDSTAYGTQSGQSTDPLARDFAHQQVPGAFGSQSAFGTQGKQSTGPLARDPTQQQTSSGFGTQSAYGSQTNQPTNPLARDSSQQHDSSHRGTGLAAGAAAAGLGAGALASHHGTDKHQDSTAYGTQSNQSTNPLTRDPDQSSYGTQTSGAGYLPIQTHNTQSGQSQDPLARDSSAQHEGSHKSSGLATGAAAGLGAGALASHGHHGHQDSTRQGQDAFGTRGTQSSGIGADLNYRGSSSQYGQPTNPLASDSQREDSHRGTGVATGAAAGLGAAALASHGHHGHQDSTRQGQDTFGTQGNQSSGTGLDPLSRSSGAQYGQSTNPLASDSQHEDSHRGTGLATGAAAGLGAGALASHGQHGNTQDSSRGYQPESGISSRGLNPIKDESFTDKRTFSDSNPPVLTQHANEGQYNTLASGTPSGVRIEDTVDSTQSIGNTRSTHVDTQDKHFGAGAAGLGAAAAGAGTAAYLSRDKDEKKNERLETEKPKTGFESKEPVTRDFASTTGTSGTSKPVIHKCQKCGEDNDISKYFTGKN</sequence>
<feature type="compositionally biased region" description="Basic and acidic residues" evidence="1">
    <location>
        <begin position="112"/>
        <end position="121"/>
    </location>
</feature>
<comment type="caution">
    <text evidence="2">The sequence shown here is derived from an EMBL/GenBank/DDBJ whole genome shotgun (WGS) entry which is preliminary data.</text>
</comment>
<feature type="compositionally biased region" description="Basic and acidic residues" evidence="1">
    <location>
        <begin position="482"/>
        <end position="500"/>
    </location>
</feature>
<feature type="compositionally biased region" description="Low complexity" evidence="1">
    <location>
        <begin position="206"/>
        <end position="225"/>
    </location>
</feature>
<evidence type="ECO:0000256" key="1">
    <source>
        <dbReference type="SAM" id="MobiDB-lite"/>
    </source>
</evidence>
<feature type="compositionally biased region" description="Polar residues" evidence="1">
    <location>
        <begin position="656"/>
        <end position="670"/>
    </location>
</feature>
<dbReference type="OrthoDB" id="5244599at2759"/>
<feature type="compositionally biased region" description="Low complexity" evidence="1">
    <location>
        <begin position="885"/>
        <end position="903"/>
    </location>
</feature>
<feature type="compositionally biased region" description="Polar residues" evidence="1">
    <location>
        <begin position="781"/>
        <end position="792"/>
    </location>
</feature>
<evidence type="ECO:0000313" key="2">
    <source>
        <dbReference type="EMBL" id="KAH7136970.1"/>
    </source>
</evidence>
<feature type="compositionally biased region" description="Basic and acidic residues" evidence="1">
    <location>
        <begin position="56"/>
        <end position="84"/>
    </location>
</feature>
<dbReference type="EMBL" id="JAGMUU010000016">
    <property type="protein sequence ID" value="KAH7136970.1"/>
    <property type="molecule type" value="Genomic_DNA"/>
</dbReference>
<gene>
    <name evidence="2" type="ORF">B0J13DRAFT_560315</name>
</gene>
<keyword evidence="3" id="KW-1185">Reference proteome</keyword>
<feature type="compositionally biased region" description="Polar residues" evidence="1">
    <location>
        <begin position="913"/>
        <end position="953"/>
    </location>
</feature>
<dbReference type="Proteomes" id="UP000717696">
    <property type="component" value="Unassembled WGS sequence"/>
</dbReference>
<name>A0A9P9IZT7_9HYPO</name>
<feature type="compositionally biased region" description="Low complexity" evidence="1">
    <location>
        <begin position="962"/>
        <end position="979"/>
    </location>
</feature>
<feature type="compositionally biased region" description="Polar residues" evidence="1">
    <location>
        <begin position="983"/>
        <end position="1004"/>
    </location>
</feature>
<feature type="compositionally biased region" description="Polar residues" evidence="1">
    <location>
        <begin position="147"/>
        <end position="156"/>
    </location>
</feature>
<feature type="compositionally biased region" description="Low complexity" evidence="1">
    <location>
        <begin position="46"/>
        <end position="55"/>
    </location>
</feature>
<organism evidence="2 3">
    <name type="scientific">Dactylonectria estremocensis</name>
    <dbReference type="NCBI Taxonomy" id="1079267"/>
    <lineage>
        <taxon>Eukaryota</taxon>
        <taxon>Fungi</taxon>
        <taxon>Dikarya</taxon>
        <taxon>Ascomycota</taxon>
        <taxon>Pezizomycotina</taxon>
        <taxon>Sordariomycetes</taxon>
        <taxon>Hypocreomycetidae</taxon>
        <taxon>Hypocreales</taxon>
        <taxon>Nectriaceae</taxon>
        <taxon>Dactylonectria</taxon>
    </lineage>
</organism>
<dbReference type="AlphaFoldDB" id="A0A9P9IZT7"/>
<feature type="compositionally biased region" description="Polar residues" evidence="1">
    <location>
        <begin position="860"/>
        <end position="876"/>
    </location>
</feature>
<feature type="compositionally biased region" description="Polar residues" evidence="1">
    <location>
        <begin position="226"/>
        <end position="243"/>
    </location>
</feature>
<feature type="compositionally biased region" description="Low complexity" evidence="1">
    <location>
        <begin position="601"/>
        <end position="617"/>
    </location>
</feature>
<feature type="compositionally biased region" description="Basic and acidic residues" evidence="1">
    <location>
        <begin position="130"/>
        <end position="146"/>
    </location>
</feature>
<feature type="compositionally biased region" description="Polar residues" evidence="1">
    <location>
        <begin position="745"/>
        <end position="774"/>
    </location>
</feature>
<feature type="compositionally biased region" description="Basic and acidic residues" evidence="1">
    <location>
        <begin position="1008"/>
        <end position="1019"/>
    </location>
</feature>
<feature type="compositionally biased region" description="Low complexity" evidence="1">
    <location>
        <begin position="567"/>
        <end position="577"/>
    </location>
</feature>
<feature type="compositionally biased region" description="Polar residues" evidence="1">
    <location>
        <begin position="690"/>
        <end position="706"/>
    </location>
</feature>
<feature type="compositionally biased region" description="Low complexity" evidence="1">
    <location>
        <begin position="677"/>
        <end position="689"/>
    </location>
</feature>
<reference evidence="2" key="1">
    <citation type="journal article" date="2021" name="Nat. Commun.">
        <title>Genetic determinants of endophytism in the Arabidopsis root mycobiome.</title>
        <authorList>
            <person name="Mesny F."/>
            <person name="Miyauchi S."/>
            <person name="Thiergart T."/>
            <person name="Pickel B."/>
            <person name="Atanasova L."/>
            <person name="Karlsson M."/>
            <person name="Huettel B."/>
            <person name="Barry K.W."/>
            <person name="Haridas S."/>
            <person name="Chen C."/>
            <person name="Bauer D."/>
            <person name="Andreopoulos W."/>
            <person name="Pangilinan J."/>
            <person name="LaButti K."/>
            <person name="Riley R."/>
            <person name="Lipzen A."/>
            <person name="Clum A."/>
            <person name="Drula E."/>
            <person name="Henrissat B."/>
            <person name="Kohler A."/>
            <person name="Grigoriev I.V."/>
            <person name="Martin F.M."/>
            <person name="Hacquard S."/>
        </authorList>
    </citation>
    <scope>NUCLEOTIDE SEQUENCE</scope>
    <source>
        <strain evidence="2">MPI-CAGE-AT-0021</strain>
    </source>
</reference>
<feature type="compositionally biased region" description="Basic and acidic residues" evidence="1">
    <location>
        <begin position="430"/>
        <end position="474"/>
    </location>
</feature>
<proteinExistence type="predicted"/>
<feature type="compositionally biased region" description="Polar residues" evidence="1">
    <location>
        <begin position="627"/>
        <end position="640"/>
    </location>
</feature>
<feature type="region of interest" description="Disordered" evidence="1">
    <location>
        <begin position="1"/>
        <end position="315"/>
    </location>
</feature>
<feature type="region of interest" description="Disordered" evidence="1">
    <location>
        <begin position="327"/>
        <end position="1049"/>
    </location>
</feature>
<accession>A0A9P9IZT7</accession>
<feature type="compositionally biased region" description="Basic and acidic residues" evidence="1">
    <location>
        <begin position="1095"/>
        <end position="1122"/>
    </location>
</feature>
<feature type="compositionally biased region" description="Low complexity" evidence="1">
    <location>
        <begin position="808"/>
        <end position="826"/>
    </location>
</feature>
<feature type="compositionally biased region" description="Polar residues" evidence="1">
    <location>
        <begin position="329"/>
        <end position="344"/>
    </location>
</feature>
<protein>
    <submittedName>
        <fullName evidence="2">Uncharacterized protein</fullName>
    </submittedName>
</protein>
<feature type="compositionally biased region" description="Low complexity" evidence="1">
    <location>
        <begin position="278"/>
        <end position="289"/>
    </location>
</feature>
<feature type="compositionally biased region" description="Basic and acidic residues" evidence="1">
    <location>
        <begin position="189"/>
        <end position="198"/>
    </location>
</feature>
<evidence type="ECO:0000313" key="3">
    <source>
        <dbReference type="Proteomes" id="UP000717696"/>
    </source>
</evidence>
<feature type="compositionally biased region" description="Polar residues" evidence="1">
    <location>
        <begin position="1020"/>
        <end position="1044"/>
    </location>
</feature>